<feature type="domain" description="SH2" evidence="2">
    <location>
        <begin position="51"/>
        <end position="136"/>
    </location>
</feature>
<dbReference type="InParanoid" id="A0A803TCD9"/>
<dbReference type="SMART" id="SM00252">
    <property type="entry name" value="SH2"/>
    <property type="match status" value="1"/>
</dbReference>
<dbReference type="PANTHER" id="PTHR10155:SF37">
    <property type="entry name" value="SUPPRESSOR OF CYTOKINE SIGNALLING 1-LIKE PROTEIN"/>
    <property type="match status" value="1"/>
</dbReference>
<reference evidence="3" key="1">
    <citation type="submission" date="2009-12" db="EMBL/GenBank/DDBJ databases">
        <title>The Genome Sequence of Anolis carolinensis (Green Anole Lizard).</title>
        <authorList>
            <consortium name="The Genome Sequencing Platform"/>
            <person name="Di Palma F."/>
            <person name="Alfoldi J."/>
            <person name="Heiman D."/>
            <person name="Young S."/>
            <person name="Grabherr M."/>
            <person name="Johnson J."/>
            <person name="Lander E.S."/>
            <person name="Lindblad-Toh K."/>
        </authorList>
    </citation>
    <scope>NUCLEOTIDE SEQUENCE [LARGE SCALE GENOMIC DNA]</scope>
    <source>
        <strain evidence="3">JBL SC #1</strain>
    </source>
</reference>
<evidence type="ECO:0000313" key="3">
    <source>
        <dbReference type="Ensembl" id="ENSACAP00000032879.1"/>
    </source>
</evidence>
<reference evidence="3" key="3">
    <citation type="submission" date="2025-09" db="UniProtKB">
        <authorList>
            <consortium name="Ensembl"/>
        </authorList>
    </citation>
    <scope>IDENTIFICATION</scope>
</reference>
<dbReference type="InterPro" id="IPR000980">
    <property type="entry name" value="SH2"/>
</dbReference>
<keyword evidence="1" id="KW-0727">SH2 domain</keyword>
<name>A0A803TCD9_ANOCA</name>
<dbReference type="Ensembl" id="ENSACAT00000041019.1">
    <property type="protein sequence ID" value="ENSACAP00000032879.1"/>
    <property type="gene ID" value="ENSACAG00000044015.1"/>
</dbReference>
<dbReference type="Pfam" id="PF00017">
    <property type="entry name" value="SH2"/>
    <property type="match status" value="1"/>
</dbReference>
<dbReference type="GeneTree" id="ENSGT00940000167062"/>
<sequence>MSKLNSFSSAQTQYKDSQLILTKSRLLSRYRTFRDDEWEVVERTLSLLQASRFYWGALSVQEAHARLLQEPVGTYLLRDSSQGNCLFSLSVRIPSGPVSLRISFQKGYFWLKDWFSDCVVRLLDLVVAGARTTPLYCDELGKVRLVFSEPLCREFRMVPMLQELCRKTLIASGRICCLVFMGGKLVPYLNL</sequence>
<protein>
    <recommendedName>
        <fullName evidence="2">SH2 domain-containing protein</fullName>
    </recommendedName>
</protein>
<dbReference type="PANTHER" id="PTHR10155">
    <property type="entry name" value="PHOSPHATIDYLINOSITOL 3-KINASE REGULATORY SUBUNIT"/>
    <property type="match status" value="1"/>
</dbReference>
<proteinExistence type="predicted"/>
<evidence type="ECO:0000313" key="4">
    <source>
        <dbReference type="Proteomes" id="UP000001646"/>
    </source>
</evidence>
<reference evidence="3" key="2">
    <citation type="submission" date="2025-08" db="UniProtKB">
        <authorList>
            <consortium name="Ensembl"/>
        </authorList>
    </citation>
    <scope>IDENTIFICATION</scope>
</reference>
<accession>A0A803TCD9</accession>
<organism evidence="3 4">
    <name type="scientific">Anolis carolinensis</name>
    <name type="common">Green anole</name>
    <name type="synonym">American chameleon</name>
    <dbReference type="NCBI Taxonomy" id="28377"/>
    <lineage>
        <taxon>Eukaryota</taxon>
        <taxon>Metazoa</taxon>
        <taxon>Chordata</taxon>
        <taxon>Craniata</taxon>
        <taxon>Vertebrata</taxon>
        <taxon>Euteleostomi</taxon>
        <taxon>Lepidosauria</taxon>
        <taxon>Squamata</taxon>
        <taxon>Bifurcata</taxon>
        <taxon>Unidentata</taxon>
        <taxon>Episquamata</taxon>
        <taxon>Toxicofera</taxon>
        <taxon>Iguania</taxon>
        <taxon>Dactyloidae</taxon>
        <taxon>Anolis</taxon>
    </lineage>
</organism>
<dbReference type="Gene3D" id="3.30.505.10">
    <property type="entry name" value="SH2 domain"/>
    <property type="match status" value="1"/>
</dbReference>
<dbReference type="InterPro" id="IPR036860">
    <property type="entry name" value="SH2_dom_sf"/>
</dbReference>
<dbReference type="AlphaFoldDB" id="A0A803TCD9"/>
<evidence type="ECO:0000259" key="2">
    <source>
        <dbReference type="SMART" id="SM00252"/>
    </source>
</evidence>
<evidence type="ECO:0000256" key="1">
    <source>
        <dbReference type="ARBA" id="ARBA00022999"/>
    </source>
</evidence>
<dbReference type="SUPFAM" id="SSF55550">
    <property type="entry name" value="SH2 domain"/>
    <property type="match status" value="1"/>
</dbReference>
<keyword evidence="4" id="KW-1185">Reference proteome</keyword>
<dbReference type="Proteomes" id="UP000001646">
    <property type="component" value="Unplaced"/>
</dbReference>